<dbReference type="Proteomes" id="UP000886595">
    <property type="component" value="Unassembled WGS sequence"/>
</dbReference>
<evidence type="ECO:0000259" key="2">
    <source>
        <dbReference type="Pfam" id="PF07734"/>
    </source>
</evidence>
<evidence type="ECO:0000256" key="1">
    <source>
        <dbReference type="SAM" id="SignalP"/>
    </source>
</evidence>
<dbReference type="InterPro" id="IPR006527">
    <property type="entry name" value="F-box-assoc_dom_typ1"/>
</dbReference>
<organism evidence="3 4">
    <name type="scientific">Brassica carinata</name>
    <name type="common">Ethiopian mustard</name>
    <name type="synonym">Abyssinian cabbage</name>
    <dbReference type="NCBI Taxonomy" id="52824"/>
    <lineage>
        <taxon>Eukaryota</taxon>
        <taxon>Viridiplantae</taxon>
        <taxon>Streptophyta</taxon>
        <taxon>Embryophyta</taxon>
        <taxon>Tracheophyta</taxon>
        <taxon>Spermatophyta</taxon>
        <taxon>Magnoliopsida</taxon>
        <taxon>eudicotyledons</taxon>
        <taxon>Gunneridae</taxon>
        <taxon>Pentapetalae</taxon>
        <taxon>rosids</taxon>
        <taxon>malvids</taxon>
        <taxon>Brassicales</taxon>
        <taxon>Brassicaceae</taxon>
        <taxon>Brassiceae</taxon>
        <taxon>Brassica</taxon>
    </lineage>
</organism>
<feature type="domain" description="F-box associated beta-propeller type 1" evidence="2">
    <location>
        <begin position="30"/>
        <end position="189"/>
    </location>
</feature>
<protein>
    <recommendedName>
        <fullName evidence="2">F-box associated beta-propeller type 1 domain-containing protein</fullName>
    </recommendedName>
</protein>
<gene>
    <name evidence="3" type="ORF">Bca52824_010977</name>
</gene>
<comment type="caution">
    <text evidence="3">The sequence shown here is derived from an EMBL/GenBank/DDBJ whole genome shotgun (WGS) entry which is preliminary data.</text>
</comment>
<evidence type="ECO:0000313" key="3">
    <source>
        <dbReference type="EMBL" id="KAG2328249.1"/>
    </source>
</evidence>
<accession>A0A8X7WEI5</accession>
<dbReference type="Pfam" id="PF07734">
    <property type="entry name" value="FBA_1"/>
    <property type="match status" value="1"/>
</dbReference>
<dbReference type="InterPro" id="IPR017451">
    <property type="entry name" value="F-box-assoc_interact_dom"/>
</dbReference>
<reference evidence="3 4" key="1">
    <citation type="submission" date="2020-02" db="EMBL/GenBank/DDBJ databases">
        <authorList>
            <person name="Ma Q."/>
            <person name="Huang Y."/>
            <person name="Song X."/>
            <person name="Pei D."/>
        </authorList>
    </citation>
    <scope>NUCLEOTIDE SEQUENCE [LARGE SCALE GENOMIC DNA]</scope>
    <source>
        <strain evidence="3">Sxm20200214</strain>
        <tissue evidence="3">Leaf</tissue>
    </source>
</reference>
<proteinExistence type="predicted"/>
<feature type="signal peptide" evidence="1">
    <location>
        <begin position="1"/>
        <end position="22"/>
    </location>
</feature>
<sequence length="192" mass="22393">MSVRSMSLALILGGFLIPFLSATPYIQVACHTYFVARDKETDAFLMLKFDFTTERFVRLPLPFQSFNLLDVKVLSVVRDEKLSVLHIDDMSHVMRIWVTNKIDDDEAKTCRGGVTWSWKWILINLNWMWKTSCFLLDEENKVAVVCCDKFTRTMFYIVGEDIYKQVYEDTRNASPSKWPLVLTYVPSLVCLH</sequence>
<evidence type="ECO:0000313" key="4">
    <source>
        <dbReference type="Proteomes" id="UP000886595"/>
    </source>
</evidence>
<dbReference type="OrthoDB" id="1867629at2759"/>
<keyword evidence="1" id="KW-0732">Signal</keyword>
<name>A0A8X7WEI5_BRACI</name>
<dbReference type="EMBL" id="JAAMPC010000002">
    <property type="protein sequence ID" value="KAG2328249.1"/>
    <property type="molecule type" value="Genomic_DNA"/>
</dbReference>
<feature type="chain" id="PRO_5036473159" description="F-box associated beta-propeller type 1 domain-containing protein" evidence="1">
    <location>
        <begin position="23"/>
        <end position="192"/>
    </location>
</feature>
<keyword evidence="4" id="KW-1185">Reference proteome</keyword>
<dbReference type="NCBIfam" id="TIGR01640">
    <property type="entry name" value="F_box_assoc_1"/>
    <property type="match status" value="1"/>
</dbReference>
<dbReference type="AlphaFoldDB" id="A0A8X7WEI5"/>